<dbReference type="InterPro" id="IPR000468">
    <property type="entry name" value="Barstar"/>
</dbReference>
<dbReference type="AlphaFoldDB" id="A0A255HAL0"/>
<dbReference type="Pfam" id="PF01337">
    <property type="entry name" value="Barstar"/>
    <property type="match status" value="1"/>
</dbReference>
<evidence type="ECO:0000259" key="2">
    <source>
        <dbReference type="Pfam" id="PF01337"/>
    </source>
</evidence>
<feature type="domain" description="Barstar (barnase inhibitor)" evidence="2">
    <location>
        <begin position="41"/>
        <end position="106"/>
    </location>
</feature>
<dbReference type="OrthoDB" id="5184890at2"/>
<evidence type="ECO:0000313" key="3">
    <source>
        <dbReference type="EMBL" id="OYO24635.1"/>
    </source>
</evidence>
<name>A0A255HAL0_9ACTN</name>
<sequence length="116" mass="12791">MSAPVEPGVHRVLGDPAPVLAQLRRTGWRIGELHSGRDTGVRALLTEIGRVLEFPDYYGRNLDALDECLADLPVPSVLVWSGWQGFAVSEPRVWAVLLELWTARAEHPPAFAVLLV</sequence>
<dbReference type="RefSeq" id="WP_094362627.1">
    <property type="nucleotide sequence ID" value="NZ_NMVQ01000002.1"/>
</dbReference>
<evidence type="ECO:0000313" key="4">
    <source>
        <dbReference type="Proteomes" id="UP000216311"/>
    </source>
</evidence>
<gene>
    <name evidence="3" type="ORF">CGZ93_02745</name>
</gene>
<comment type="caution">
    <text evidence="3">The sequence shown here is derived from an EMBL/GenBank/DDBJ whole genome shotgun (WGS) entry which is preliminary data.</text>
</comment>
<dbReference type="Proteomes" id="UP000216311">
    <property type="component" value="Unassembled WGS sequence"/>
</dbReference>
<dbReference type="Gene3D" id="3.30.370.10">
    <property type="entry name" value="Barstar-like"/>
    <property type="match status" value="1"/>
</dbReference>
<dbReference type="InterPro" id="IPR035905">
    <property type="entry name" value="Barstar-like_sf"/>
</dbReference>
<comment type="similarity">
    <text evidence="1">Belongs to the barstar family.</text>
</comment>
<protein>
    <submittedName>
        <fullName evidence="3">Barstar</fullName>
    </submittedName>
</protein>
<keyword evidence="4" id="KW-1185">Reference proteome</keyword>
<evidence type="ECO:0000256" key="1">
    <source>
        <dbReference type="ARBA" id="ARBA00006845"/>
    </source>
</evidence>
<proteinExistence type="inferred from homology"/>
<reference evidence="3 4" key="1">
    <citation type="submission" date="2017-07" db="EMBL/GenBank/DDBJ databases">
        <title>Draft whole genome sequences of clinical Proprionibacteriaceae strains.</title>
        <authorList>
            <person name="Bernier A.-M."/>
            <person name="Bernard K."/>
            <person name="Domingo M.-C."/>
        </authorList>
    </citation>
    <scope>NUCLEOTIDE SEQUENCE [LARGE SCALE GENOMIC DNA]</scope>
    <source>
        <strain evidence="3 4">NML 130396</strain>
    </source>
</reference>
<accession>A0A255HAL0</accession>
<organism evidence="3 4">
    <name type="scientific">Enemella dayhoffiae</name>
    <dbReference type="NCBI Taxonomy" id="2016507"/>
    <lineage>
        <taxon>Bacteria</taxon>
        <taxon>Bacillati</taxon>
        <taxon>Actinomycetota</taxon>
        <taxon>Actinomycetes</taxon>
        <taxon>Propionibacteriales</taxon>
        <taxon>Propionibacteriaceae</taxon>
        <taxon>Enemella</taxon>
    </lineage>
</organism>
<dbReference type="EMBL" id="NMVQ01000002">
    <property type="protein sequence ID" value="OYO24635.1"/>
    <property type="molecule type" value="Genomic_DNA"/>
</dbReference>
<dbReference type="SUPFAM" id="SSF52038">
    <property type="entry name" value="Barstar-related"/>
    <property type="match status" value="1"/>
</dbReference>